<gene>
    <name evidence="2" type="ORF">A3J62_02475</name>
</gene>
<feature type="non-terminal residue" evidence="2">
    <location>
        <position position="1"/>
    </location>
</feature>
<evidence type="ECO:0000256" key="1">
    <source>
        <dbReference type="RuleBase" id="RU004508"/>
    </source>
</evidence>
<dbReference type="GO" id="GO:0030170">
    <property type="term" value="F:pyridoxal phosphate binding"/>
    <property type="evidence" value="ECO:0007669"/>
    <property type="project" value="TreeGrafter"/>
</dbReference>
<evidence type="ECO:0000313" key="3">
    <source>
        <dbReference type="Proteomes" id="UP000178747"/>
    </source>
</evidence>
<dbReference type="Pfam" id="PF01041">
    <property type="entry name" value="DegT_DnrJ_EryC1"/>
    <property type="match status" value="1"/>
</dbReference>
<evidence type="ECO:0000313" key="2">
    <source>
        <dbReference type="EMBL" id="OGY47210.1"/>
    </source>
</evidence>
<dbReference type="GO" id="GO:0008483">
    <property type="term" value="F:transaminase activity"/>
    <property type="evidence" value="ECO:0007669"/>
    <property type="project" value="TreeGrafter"/>
</dbReference>
<name>A0A1G1Y639_9BACT</name>
<dbReference type="PIRSF" id="PIRSF000390">
    <property type="entry name" value="PLP_StrS"/>
    <property type="match status" value="1"/>
</dbReference>
<comment type="similarity">
    <text evidence="1">Belongs to the DegT/DnrJ/EryC1 family.</text>
</comment>
<keyword evidence="1" id="KW-0663">Pyridoxal phosphate</keyword>
<dbReference type="InterPro" id="IPR000653">
    <property type="entry name" value="DegT/StrS_aminotransferase"/>
</dbReference>
<organism evidence="2 3">
    <name type="scientific">Candidatus Buchananbacteria bacterium RIFCSPHIGHO2_02_FULL_38_8</name>
    <dbReference type="NCBI Taxonomy" id="1797538"/>
    <lineage>
        <taxon>Bacteria</taxon>
        <taxon>Candidatus Buchananiibacteriota</taxon>
    </lineage>
</organism>
<dbReference type="Gene3D" id="3.90.1150.10">
    <property type="entry name" value="Aspartate Aminotransferase, domain 1"/>
    <property type="match status" value="1"/>
</dbReference>
<dbReference type="AlphaFoldDB" id="A0A1G1Y639"/>
<dbReference type="Proteomes" id="UP000178747">
    <property type="component" value="Unassembled WGS sequence"/>
</dbReference>
<proteinExistence type="inferred from homology"/>
<dbReference type="InterPro" id="IPR015421">
    <property type="entry name" value="PyrdxlP-dep_Trfase_major"/>
</dbReference>
<reference evidence="2 3" key="1">
    <citation type="journal article" date="2016" name="Nat. Commun.">
        <title>Thousands of microbial genomes shed light on interconnected biogeochemical processes in an aquifer system.</title>
        <authorList>
            <person name="Anantharaman K."/>
            <person name="Brown C.T."/>
            <person name="Hug L.A."/>
            <person name="Sharon I."/>
            <person name="Castelle C.J."/>
            <person name="Probst A.J."/>
            <person name="Thomas B.C."/>
            <person name="Singh A."/>
            <person name="Wilkins M.J."/>
            <person name="Karaoz U."/>
            <person name="Brodie E.L."/>
            <person name="Williams K.H."/>
            <person name="Hubbard S.S."/>
            <person name="Banfield J.F."/>
        </authorList>
    </citation>
    <scope>NUCLEOTIDE SEQUENCE [LARGE SCALE GENOMIC DNA]</scope>
</reference>
<dbReference type="PANTHER" id="PTHR30244:SF34">
    <property type="entry name" value="DTDP-4-AMINO-4,6-DIDEOXYGALACTOSE TRANSAMINASE"/>
    <property type="match status" value="1"/>
</dbReference>
<evidence type="ECO:0008006" key="4">
    <source>
        <dbReference type="Google" id="ProtNLM"/>
    </source>
</evidence>
<dbReference type="PANTHER" id="PTHR30244">
    <property type="entry name" value="TRANSAMINASE"/>
    <property type="match status" value="1"/>
</dbReference>
<dbReference type="EMBL" id="MHIH01000048">
    <property type="protein sequence ID" value="OGY47210.1"/>
    <property type="molecule type" value="Genomic_DNA"/>
</dbReference>
<dbReference type="SUPFAM" id="SSF53383">
    <property type="entry name" value="PLP-dependent transferases"/>
    <property type="match status" value="1"/>
</dbReference>
<dbReference type="InterPro" id="IPR015424">
    <property type="entry name" value="PyrdxlP-dep_Trfase"/>
</dbReference>
<dbReference type="GO" id="GO:0000271">
    <property type="term" value="P:polysaccharide biosynthetic process"/>
    <property type="evidence" value="ECO:0007669"/>
    <property type="project" value="TreeGrafter"/>
</dbReference>
<dbReference type="Gene3D" id="3.40.640.10">
    <property type="entry name" value="Type I PLP-dependent aspartate aminotransferase-like (Major domain)"/>
    <property type="match status" value="1"/>
</dbReference>
<protein>
    <recommendedName>
        <fullName evidence="4">NarL family transcriptional regulator</fullName>
    </recommendedName>
</protein>
<comment type="caution">
    <text evidence="2">The sequence shown here is derived from an EMBL/GenBank/DDBJ whole genome shotgun (WGS) entry which is preliminary data.</text>
</comment>
<dbReference type="CDD" id="cd00616">
    <property type="entry name" value="AHBA_syn"/>
    <property type="match status" value="1"/>
</dbReference>
<dbReference type="InterPro" id="IPR015422">
    <property type="entry name" value="PyrdxlP-dep_Trfase_small"/>
</dbReference>
<sequence>AQAVYSDEEIAAVVACLKKGWLGMGATVAEFEQKVAEIFGKKYGLVVNSGSSATFLSMKIANLPPGSEVITPACTFSTTFSAILLNDLVPVVGDSYLGNYNLDLSNLDKMLSPKTKAVLVPHTLGNLNDMEYLSDFCKKHNLYLVEDSCDTIGGKFDNRPAGVFGDVTTCSFYASHHITAAGGGGILCMSDPELRNTAYAYREWGRAALNDSEDLDDRFTTELTGVHYDRKFTYTHLGFNLKPVEMMFAFGLVQLKKLPEIIRIRKVHFEALKSFFKEYEDYFILPEEHPKAESTWLAFPLTIRNGAPFQRFELIKFLEDHNIQTRLLFAGNILRHPGYKNAPHRVVGELKNADKVMKDSLVIGAHHGMTTEMVDYVKEVFTSFLKKY</sequence>
<accession>A0A1G1Y639</accession>